<protein>
    <submittedName>
        <fullName evidence="2">Transcriptional regulator</fullName>
    </submittedName>
</protein>
<evidence type="ECO:0000313" key="2">
    <source>
        <dbReference type="EMBL" id="GII28238.1"/>
    </source>
</evidence>
<comment type="caution">
    <text evidence="2">The sequence shown here is derived from an EMBL/GenBank/DDBJ whole genome shotgun (WGS) entry which is preliminary data.</text>
</comment>
<name>A0A8J3TJK0_9ACTN</name>
<feature type="domain" description="HTH cro/C1-type" evidence="1">
    <location>
        <begin position="34"/>
        <end position="87"/>
    </location>
</feature>
<sequence length="290" mass="31849">MAGMGHAEDEITPFLKARRAALDAAALGLPDGIARRRVRGLRREEVAQLAGISVDYYTRIEQGRAPAISDAVLDAVARALHLTSAEHTYLRNITAPGRRAGRGTCEGSGPRPEVRPQIRELLDAMGDVVPAFVYGPGMDLLAWNRLAGRLSFDFDALTGADLNFAQLIFLRPEARVLYPEWENVAEGIVAILRSEAGQHVGRARVREVICDLREASEEFRRFWGEQTVLDPDIGTKHIRHPEVGDLMVTFESFPLPTDPGQRLCTYTAPNGSATEERLRMLADRVGAGVA</sequence>
<dbReference type="Pfam" id="PF17765">
    <property type="entry name" value="MLTR_LBD"/>
    <property type="match status" value="1"/>
</dbReference>
<keyword evidence="3" id="KW-1185">Reference proteome</keyword>
<reference evidence="2 3" key="1">
    <citation type="submission" date="2021-01" db="EMBL/GenBank/DDBJ databases">
        <title>Whole genome shotgun sequence of Planotetraspora mira NBRC 15435.</title>
        <authorList>
            <person name="Komaki H."/>
            <person name="Tamura T."/>
        </authorList>
    </citation>
    <scope>NUCLEOTIDE SEQUENCE [LARGE SCALE GENOMIC DNA]</scope>
    <source>
        <strain evidence="2 3">NBRC 15435</strain>
    </source>
</reference>
<dbReference type="InterPro" id="IPR010982">
    <property type="entry name" value="Lambda_DNA-bd_dom_sf"/>
</dbReference>
<dbReference type="PANTHER" id="PTHR35010:SF2">
    <property type="entry name" value="BLL4672 PROTEIN"/>
    <property type="match status" value="1"/>
</dbReference>
<evidence type="ECO:0000313" key="3">
    <source>
        <dbReference type="Proteomes" id="UP000650628"/>
    </source>
</evidence>
<dbReference type="Proteomes" id="UP000650628">
    <property type="component" value="Unassembled WGS sequence"/>
</dbReference>
<dbReference type="EMBL" id="BOOO01000008">
    <property type="protein sequence ID" value="GII28238.1"/>
    <property type="molecule type" value="Genomic_DNA"/>
</dbReference>
<organism evidence="2 3">
    <name type="scientific">Planotetraspora mira</name>
    <dbReference type="NCBI Taxonomy" id="58121"/>
    <lineage>
        <taxon>Bacteria</taxon>
        <taxon>Bacillati</taxon>
        <taxon>Actinomycetota</taxon>
        <taxon>Actinomycetes</taxon>
        <taxon>Streptosporangiales</taxon>
        <taxon>Streptosporangiaceae</taxon>
        <taxon>Planotetraspora</taxon>
    </lineage>
</organism>
<proteinExistence type="predicted"/>
<dbReference type="SMART" id="SM00530">
    <property type="entry name" value="HTH_XRE"/>
    <property type="match status" value="1"/>
</dbReference>
<dbReference type="GO" id="GO:0003677">
    <property type="term" value="F:DNA binding"/>
    <property type="evidence" value="ECO:0007669"/>
    <property type="project" value="InterPro"/>
</dbReference>
<evidence type="ECO:0000259" key="1">
    <source>
        <dbReference type="PROSITE" id="PS50943"/>
    </source>
</evidence>
<dbReference type="PROSITE" id="PS50943">
    <property type="entry name" value="HTH_CROC1"/>
    <property type="match status" value="1"/>
</dbReference>
<dbReference type="Pfam" id="PF13560">
    <property type="entry name" value="HTH_31"/>
    <property type="match status" value="1"/>
</dbReference>
<dbReference type="PANTHER" id="PTHR35010">
    <property type="entry name" value="BLL4672 PROTEIN-RELATED"/>
    <property type="match status" value="1"/>
</dbReference>
<dbReference type="InterPro" id="IPR001387">
    <property type="entry name" value="Cro/C1-type_HTH"/>
</dbReference>
<dbReference type="Gene3D" id="3.30.450.180">
    <property type="match status" value="1"/>
</dbReference>
<accession>A0A8J3TJK0</accession>
<dbReference type="AlphaFoldDB" id="A0A8J3TJK0"/>
<dbReference type="Gene3D" id="1.10.260.40">
    <property type="entry name" value="lambda repressor-like DNA-binding domains"/>
    <property type="match status" value="1"/>
</dbReference>
<dbReference type="SUPFAM" id="SSF47413">
    <property type="entry name" value="lambda repressor-like DNA-binding domains"/>
    <property type="match status" value="1"/>
</dbReference>
<dbReference type="InterPro" id="IPR041413">
    <property type="entry name" value="MLTR_LBD"/>
</dbReference>
<dbReference type="CDD" id="cd00093">
    <property type="entry name" value="HTH_XRE"/>
    <property type="match status" value="1"/>
</dbReference>
<gene>
    <name evidence="2" type="ORF">Pmi06nite_16800</name>
</gene>